<evidence type="ECO:0000256" key="1">
    <source>
        <dbReference type="SAM" id="MobiDB-lite"/>
    </source>
</evidence>
<dbReference type="EMBL" id="JBFXLQ010000005">
    <property type="protein sequence ID" value="KAL2870830.1"/>
    <property type="molecule type" value="Genomic_DNA"/>
</dbReference>
<reference evidence="3 4" key="1">
    <citation type="submission" date="2024-07" db="EMBL/GenBank/DDBJ databases">
        <title>Section-level genome sequencing and comparative genomics of Aspergillus sections Usti and Cavernicolus.</title>
        <authorList>
            <consortium name="Lawrence Berkeley National Laboratory"/>
            <person name="Nybo J.L."/>
            <person name="Vesth T.C."/>
            <person name="Theobald S."/>
            <person name="Frisvad J.C."/>
            <person name="Larsen T.O."/>
            <person name="Kjaerboelling I."/>
            <person name="Rothschild-Mancinelli K."/>
            <person name="Lyhne E.K."/>
            <person name="Kogle M.E."/>
            <person name="Barry K."/>
            <person name="Clum A."/>
            <person name="Na H."/>
            <person name="Ledsgaard L."/>
            <person name="Lin J."/>
            <person name="Lipzen A."/>
            <person name="Kuo A."/>
            <person name="Riley R."/>
            <person name="Mondo S."/>
            <person name="Labutti K."/>
            <person name="Haridas S."/>
            <person name="Pangalinan J."/>
            <person name="Salamov A.A."/>
            <person name="Simmons B.A."/>
            <person name="Magnuson J.K."/>
            <person name="Chen J."/>
            <person name="Drula E."/>
            <person name="Henrissat B."/>
            <person name="Wiebenga A."/>
            <person name="Lubbers R.J."/>
            <person name="Gomes A.C."/>
            <person name="Macurrencykelacurrency M.R."/>
            <person name="Stajich J."/>
            <person name="Grigoriev I.V."/>
            <person name="Mortensen U.H."/>
            <person name="De Vries R.P."/>
            <person name="Baker S.E."/>
            <person name="Andersen M.R."/>
        </authorList>
    </citation>
    <scope>NUCLEOTIDE SEQUENCE [LARGE SCALE GENOMIC DNA]</scope>
    <source>
        <strain evidence="3 4">CBS 449.75</strain>
    </source>
</reference>
<comment type="caution">
    <text evidence="3">The sequence shown here is derived from an EMBL/GenBank/DDBJ whole genome shotgun (WGS) entry which is preliminary data.</text>
</comment>
<name>A0ABR4M1Z5_9EURO</name>
<evidence type="ECO:0000256" key="2">
    <source>
        <dbReference type="SAM" id="SignalP"/>
    </source>
</evidence>
<dbReference type="Proteomes" id="UP001610432">
    <property type="component" value="Unassembled WGS sequence"/>
</dbReference>
<protein>
    <recommendedName>
        <fullName evidence="5">Secreted protein</fullName>
    </recommendedName>
</protein>
<keyword evidence="4" id="KW-1185">Reference proteome</keyword>
<feature type="region of interest" description="Disordered" evidence="1">
    <location>
        <begin position="142"/>
        <end position="167"/>
    </location>
</feature>
<feature type="signal peptide" evidence="2">
    <location>
        <begin position="1"/>
        <end position="34"/>
    </location>
</feature>
<keyword evidence="2" id="KW-0732">Signal</keyword>
<sequence>MRWNVWMRKSRTPLSVSVTALVSASVSLSGKCQTKNVIIPQWLGFLELRQVWWNGPVTILSFSGASGAHGAPLRGCSTCDSATRWGFFEAKGARCQSVTLEQDIPIRRSIKSGSSPLRKVRFSPPAWLRVGIGPSECVRSRGLGTRGKSGSSSPVTASMGQGGSMETQMSEKFGCPPLRITACGSWSHLRTGRARERLFRILILVLLLLKREIRRILQKQSLILLPAIIRCRSRVRNSSDSISNFGSREDWEIRRAGLVHGRAAERSESLLMPKGACFSLRGQNPLLS</sequence>
<feature type="chain" id="PRO_5045477988" description="Secreted protein" evidence="2">
    <location>
        <begin position="35"/>
        <end position="288"/>
    </location>
</feature>
<evidence type="ECO:0000313" key="4">
    <source>
        <dbReference type="Proteomes" id="UP001610432"/>
    </source>
</evidence>
<gene>
    <name evidence="3" type="ORF">BJX67DRAFT_249871</name>
</gene>
<accession>A0ABR4M1Z5</accession>
<organism evidence="3 4">
    <name type="scientific">Aspergillus lucknowensis</name>
    <dbReference type="NCBI Taxonomy" id="176173"/>
    <lineage>
        <taxon>Eukaryota</taxon>
        <taxon>Fungi</taxon>
        <taxon>Dikarya</taxon>
        <taxon>Ascomycota</taxon>
        <taxon>Pezizomycotina</taxon>
        <taxon>Eurotiomycetes</taxon>
        <taxon>Eurotiomycetidae</taxon>
        <taxon>Eurotiales</taxon>
        <taxon>Aspergillaceae</taxon>
        <taxon>Aspergillus</taxon>
        <taxon>Aspergillus subgen. Nidulantes</taxon>
    </lineage>
</organism>
<evidence type="ECO:0008006" key="5">
    <source>
        <dbReference type="Google" id="ProtNLM"/>
    </source>
</evidence>
<dbReference type="GeneID" id="98141301"/>
<dbReference type="RefSeq" id="XP_070889809.1">
    <property type="nucleotide sequence ID" value="XM_071026229.1"/>
</dbReference>
<proteinExistence type="predicted"/>
<evidence type="ECO:0000313" key="3">
    <source>
        <dbReference type="EMBL" id="KAL2870830.1"/>
    </source>
</evidence>
<feature type="compositionally biased region" description="Polar residues" evidence="1">
    <location>
        <begin position="148"/>
        <end position="167"/>
    </location>
</feature>